<keyword evidence="1" id="KW-0472">Membrane</keyword>
<evidence type="ECO:0000256" key="1">
    <source>
        <dbReference type="SAM" id="Phobius"/>
    </source>
</evidence>
<dbReference type="Proteomes" id="UP001157003">
    <property type="component" value="Segment"/>
</dbReference>
<reference evidence="2 3" key="1">
    <citation type="submission" date="2022-05" db="EMBL/GenBank/DDBJ databases">
        <title>Diverse viruses of marine archaea discovered using metagenomics.</title>
        <authorList>
            <person name="Zhou Y."/>
        </authorList>
    </citation>
    <scope>NUCLEOTIDE SEQUENCE [LARGE SCALE GENOMIC DNA]</scope>
    <source>
        <strain evidence="2">YSH_174770</strain>
    </source>
</reference>
<evidence type="ECO:0000313" key="3">
    <source>
        <dbReference type="Proteomes" id="UP001157003"/>
    </source>
</evidence>
<protein>
    <submittedName>
        <fullName evidence="2">Lower tail fiber</fullName>
    </submittedName>
</protein>
<name>A0A976UAL5_9CAUD</name>
<keyword evidence="1" id="KW-1133">Transmembrane helix</keyword>
<feature type="transmembrane region" description="Helical" evidence="1">
    <location>
        <begin position="54"/>
        <end position="75"/>
    </location>
</feature>
<organism evidence="2 3">
    <name type="scientific">Nitrososphaeria virus YSH_174770</name>
    <dbReference type="NCBI Taxonomy" id="3071322"/>
    <lineage>
        <taxon>Viruses</taxon>
        <taxon>Duplodnaviria</taxon>
        <taxon>Heunggongvirae</taxon>
        <taxon>Uroviricota</taxon>
        <taxon>Caudoviricetes</taxon>
        <taxon>Juravirales</taxon>
        <taxon>Yangangviridae</taxon>
        <taxon>Senitvirus</taxon>
        <taxon>Senitvirus yangshanense</taxon>
    </lineage>
</organism>
<proteinExistence type="predicted"/>
<accession>A0A976UAL5</accession>
<dbReference type="EMBL" id="ON649700">
    <property type="protein sequence ID" value="UVF62357.1"/>
    <property type="molecule type" value="Genomic_DNA"/>
</dbReference>
<sequence>MTEFDDMTKRILDKLDGQDNKIDDLCGRMMKMEIALNSHFDEIEKKQCNKDRKFYIIIGVMATIFAGFEIFQGVLG</sequence>
<keyword evidence="3" id="KW-1185">Reference proteome</keyword>
<keyword evidence="1" id="KW-0812">Transmembrane</keyword>
<evidence type="ECO:0000313" key="2">
    <source>
        <dbReference type="EMBL" id="UVF62357.1"/>
    </source>
</evidence>